<proteinExistence type="predicted"/>
<comment type="caution">
    <text evidence="1">The sequence shown here is derived from an EMBL/GenBank/DDBJ whole genome shotgun (WGS) entry which is preliminary data.</text>
</comment>
<dbReference type="Proteomes" id="UP000682134">
    <property type="component" value="Unassembled WGS sequence"/>
</dbReference>
<organism evidence="1 2">
    <name type="scientific">Gottfriedia endophytica</name>
    <dbReference type="NCBI Taxonomy" id="2820819"/>
    <lineage>
        <taxon>Bacteria</taxon>
        <taxon>Bacillati</taxon>
        <taxon>Bacillota</taxon>
        <taxon>Bacilli</taxon>
        <taxon>Bacillales</taxon>
        <taxon>Bacillaceae</taxon>
        <taxon>Gottfriedia</taxon>
    </lineage>
</organism>
<accession>A0A940SIZ4</accession>
<reference evidence="1" key="1">
    <citation type="submission" date="2021-04" db="EMBL/GenBank/DDBJ databases">
        <title>Genome seq and assembly of Bacillus sp.</title>
        <authorList>
            <person name="Chhetri G."/>
        </authorList>
    </citation>
    <scope>NUCLEOTIDE SEQUENCE</scope>
    <source>
        <strain evidence="1">RG28</strain>
    </source>
</reference>
<evidence type="ECO:0000313" key="1">
    <source>
        <dbReference type="EMBL" id="MBP0725510.1"/>
    </source>
</evidence>
<dbReference type="RefSeq" id="WP_209405128.1">
    <property type="nucleotide sequence ID" value="NZ_JAGIYQ010000005.1"/>
</dbReference>
<keyword evidence="2" id="KW-1185">Reference proteome</keyword>
<gene>
    <name evidence="1" type="ORF">J5Y03_09955</name>
</gene>
<sequence>MVSKSKIIVRPACALNLEDPYQKKLYDYLCTFTNMSAHLKRLLQNDYETYYNNKKEATIEEHEIEQRENIIFKESQHKNEGNKIKLNTLPNEVKIEYQVNLDEKFGDESLFGII</sequence>
<evidence type="ECO:0000313" key="2">
    <source>
        <dbReference type="Proteomes" id="UP000682134"/>
    </source>
</evidence>
<name>A0A940SIZ4_9BACI</name>
<dbReference type="EMBL" id="JAGIYQ010000005">
    <property type="protein sequence ID" value="MBP0725510.1"/>
    <property type="molecule type" value="Genomic_DNA"/>
</dbReference>
<dbReference type="AlphaFoldDB" id="A0A940SIZ4"/>
<protein>
    <submittedName>
        <fullName evidence="1">Uncharacterized protein</fullName>
    </submittedName>
</protein>